<dbReference type="GO" id="GO:0005634">
    <property type="term" value="C:nucleus"/>
    <property type="evidence" value="ECO:0007669"/>
    <property type="project" value="TreeGrafter"/>
</dbReference>
<dbReference type="GO" id="GO:0006406">
    <property type="term" value="P:mRNA export from nucleus"/>
    <property type="evidence" value="ECO:0007669"/>
    <property type="project" value="InterPro"/>
</dbReference>
<keyword evidence="3" id="KW-1185">Reference proteome</keyword>
<sequence length="981" mass="114758">MDTLEVDIDENVDDLGYNEEYDPEEHQNNRKSNKEIDYQELEEDFNRRSFDYGPSRSKRRNFRTQRPCQRHRENFRYQNHRESRGYGPYSKQNSLPNRTNLPPKADEDELKQIDAKLVTLLDSFSTAKEDILSVLEDLKLVTDKHNKVIAATLVKCVESFPVKTGAYASLVGLLKVSGKTDLVDLINQQVLYNLGLKLSNGDRTACVLLLRFLIGLHCSNVTSNSVFEILTLLLKLANEVENFPYDTSVDYVKSVVILDNLNYMVLASIPWFSREAFMTNVETITSMCEKLFEYSERRMRLMESLPSDLEFNPNLDLSDFYAKSGNTKKFNPYVFKFYYKDTVNLNLDDRFTSGVHALKSLLKNDWTSSTTYRFYQSKGIVEKLKDSSDYTENKVTSDNLNSVLHLDLKNFNNFKPLLPKTFNFNYVLDKSQLTTTHDKWLFEEHVYYVFELFSDDSLRCAQQLLAIPLNEEFKEYGIVDVLLNLSLSKFYDNYYSIFGTLVMHNLCTLEEKTEDIFYSYVSQLLAETDKLDSWVLNTMVNICSFWFNMEFCKIRTSSDDINVEGENSDEIRKDLIRQKNSRLFKTLFKPSNCANNYNLRLIEKISRLVYMDRLLTYSPTDLESEIRALGVSKDFKNKPYEHLLFLNMLHFNKLADEENELRNRRIVSFINNYTNKPYLKEQPKHLFSETKETKDYDEVIHTDEDLILNTQATNTNLTNSQLDLNTNLTSIQVDLNSNLTNTQTANLVSAGNVEVWKRDDLILLFWDTLLIFGSKSMTHLYRLLEFHSDVLKMFETPESPFEESLPYKVMWQTVVTFERDHKRLELSFDFFIRNNVFTCPMILKFLFTLPANVLMSNFFFYAVNSVFSEVHSRLVNFRESYKVALRELAGTVAMEAKKQELDTVELDYFNFFEQFVRLVSDRLSTSDANIRKVLEELLVRKLVKYSLQEKVNIKLYNSVTNVHETVKVTLYILAMPSYLLP</sequence>
<dbReference type="GO" id="GO:0000184">
    <property type="term" value="P:nuclear-transcribed mRNA catabolic process, nonsense-mediated decay"/>
    <property type="evidence" value="ECO:0007669"/>
    <property type="project" value="TreeGrafter"/>
</dbReference>
<dbReference type="InParanoid" id="Q4N8N4"/>
<evidence type="ECO:0000256" key="1">
    <source>
        <dbReference type="SAM" id="MobiDB-lite"/>
    </source>
</evidence>
<feature type="compositionally biased region" description="Basic and acidic residues" evidence="1">
    <location>
        <begin position="24"/>
        <end position="37"/>
    </location>
</feature>
<dbReference type="Gene3D" id="1.25.40.180">
    <property type="match status" value="3"/>
</dbReference>
<dbReference type="VEuPathDB" id="PiroplasmaDB:TpMuguga_01g00430"/>
<evidence type="ECO:0008006" key="4">
    <source>
        <dbReference type="Google" id="ProtNLM"/>
    </source>
</evidence>
<organism evidence="2 3">
    <name type="scientific">Theileria parva</name>
    <name type="common">East coast fever infection agent</name>
    <dbReference type="NCBI Taxonomy" id="5875"/>
    <lineage>
        <taxon>Eukaryota</taxon>
        <taxon>Sar</taxon>
        <taxon>Alveolata</taxon>
        <taxon>Apicomplexa</taxon>
        <taxon>Aconoidasida</taxon>
        <taxon>Piroplasmida</taxon>
        <taxon>Theileriidae</taxon>
        <taxon>Theileria</taxon>
    </lineage>
</organism>
<proteinExistence type="predicted"/>
<accession>Q4N8N4</accession>
<dbReference type="eggNOG" id="KOG1104">
    <property type="taxonomic scope" value="Eukaryota"/>
</dbReference>
<dbReference type="KEGG" id="tpv:TP01_0430"/>
<dbReference type="SUPFAM" id="SSF48371">
    <property type="entry name" value="ARM repeat"/>
    <property type="match status" value="2"/>
</dbReference>
<protein>
    <recommendedName>
        <fullName evidence="4">MIF4G domain-containing protein</fullName>
    </recommendedName>
</protein>
<evidence type="ECO:0000313" key="3">
    <source>
        <dbReference type="Proteomes" id="UP000001949"/>
    </source>
</evidence>
<name>Q4N8N4_THEPA</name>
<dbReference type="InterPro" id="IPR016024">
    <property type="entry name" value="ARM-type_fold"/>
</dbReference>
<gene>
    <name evidence="2" type="ordered locus">TP01_0430</name>
</gene>
<feature type="compositionally biased region" description="Polar residues" evidence="1">
    <location>
        <begin position="90"/>
        <end position="100"/>
    </location>
</feature>
<dbReference type="GO" id="GO:0000339">
    <property type="term" value="F:RNA cap binding"/>
    <property type="evidence" value="ECO:0007669"/>
    <property type="project" value="InterPro"/>
</dbReference>
<dbReference type="GO" id="GO:0005846">
    <property type="term" value="C:nuclear cap binding complex"/>
    <property type="evidence" value="ECO:0007669"/>
    <property type="project" value="InterPro"/>
</dbReference>
<dbReference type="STRING" id="5875.Q4N8N4"/>
<feature type="region of interest" description="Disordered" evidence="1">
    <location>
        <begin position="1"/>
        <end position="104"/>
    </location>
</feature>
<comment type="caution">
    <text evidence="2">The sequence shown here is derived from an EMBL/GenBank/DDBJ whole genome shotgun (WGS) entry which is preliminary data.</text>
</comment>
<dbReference type="GeneID" id="3502642"/>
<dbReference type="EMBL" id="AAGK01000001">
    <property type="protein sequence ID" value="EAN33674.1"/>
    <property type="molecule type" value="Genomic_DNA"/>
</dbReference>
<dbReference type="Proteomes" id="UP000001949">
    <property type="component" value="Unassembled WGS sequence"/>
</dbReference>
<dbReference type="RefSeq" id="XP_765957.1">
    <property type="nucleotide sequence ID" value="XM_760864.1"/>
</dbReference>
<dbReference type="AlphaFoldDB" id="Q4N8N4"/>
<evidence type="ECO:0000313" key="2">
    <source>
        <dbReference type="EMBL" id="EAN33674.1"/>
    </source>
</evidence>
<dbReference type="PANTHER" id="PTHR12412:SF2">
    <property type="entry name" value="NUCLEAR CAP-BINDING PROTEIN SUBUNIT 1"/>
    <property type="match status" value="1"/>
</dbReference>
<feature type="compositionally biased region" description="Acidic residues" evidence="1">
    <location>
        <begin position="1"/>
        <end position="23"/>
    </location>
</feature>
<dbReference type="PANTHER" id="PTHR12412">
    <property type="entry name" value="CAP BINDING PROTEIN"/>
    <property type="match status" value="1"/>
</dbReference>
<feature type="compositionally biased region" description="Basic and acidic residues" evidence="1">
    <location>
        <begin position="70"/>
        <end position="84"/>
    </location>
</feature>
<reference evidence="2 3" key="1">
    <citation type="journal article" date="2005" name="Science">
        <title>Genome sequence of Theileria parva, a bovine pathogen that transforms lymphocytes.</title>
        <authorList>
            <person name="Gardner M.J."/>
            <person name="Bishop R."/>
            <person name="Shah T."/>
            <person name="de Villiers E.P."/>
            <person name="Carlton J.M."/>
            <person name="Hall N."/>
            <person name="Ren Q."/>
            <person name="Paulsen I.T."/>
            <person name="Pain A."/>
            <person name="Berriman M."/>
            <person name="Wilson R.J.M."/>
            <person name="Sato S."/>
            <person name="Ralph S.A."/>
            <person name="Mann D.J."/>
            <person name="Xiong Z."/>
            <person name="Shallom S.J."/>
            <person name="Weidman J."/>
            <person name="Jiang L."/>
            <person name="Lynn J."/>
            <person name="Weaver B."/>
            <person name="Shoaibi A."/>
            <person name="Domingo A.R."/>
            <person name="Wasawo D."/>
            <person name="Crabtree J."/>
            <person name="Wortman J.R."/>
            <person name="Haas B."/>
            <person name="Angiuoli S.V."/>
            <person name="Creasy T.H."/>
            <person name="Lu C."/>
            <person name="Suh B."/>
            <person name="Silva J.C."/>
            <person name="Utterback T.R."/>
            <person name="Feldblyum T.V."/>
            <person name="Pertea M."/>
            <person name="Allen J."/>
            <person name="Nierman W.C."/>
            <person name="Taracha E.L.N."/>
            <person name="Salzberg S.L."/>
            <person name="White O.R."/>
            <person name="Fitzhugh H.A."/>
            <person name="Morzaria S."/>
            <person name="Venter J.C."/>
            <person name="Fraser C.M."/>
            <person name="Nene V."/>
        </authorList>
    </citation>
    <scope>NUCLEOTIDE SEQUENCE [LARGE SCALE GENOMIC DNA]</scope>
    <source>
        <strain evidence="2 3">Muguga</strain>
    </source>
</reference>
<dbReference type="InterPro" id="IPR027159">
    <property type="entry name" value="CBP80"/>
</dbReference>
<dbReference type="OMA" id="FNMEFCK"/>
<dbReference type="GO" id="GO:0003729">
    <property type="term" value="F:mRNA binding"/>
    <property type="evidence" value="ECO:0007669"/>
    <property type="project" value="TreeGrafter"/>
</dbReference>